<proteinExistence type="predicted"/>
<evidence type="ECO:0000313" key="3">
    <source>
        <dbReference type="Proteomes" id="UP001066276"/>
    </source>
</evidence>
<organism evidence="2 3">
    <name type="scientific">Pleurodeles waltl</name>
    <name type="common">Iberian ribbed newt</name>
    <dbReference type="NCBI Taxonomy" id="8319"/>
    <lineage>
        <taxon>Eukaryota</taxon>
        <taxon>Metazoa</taxon>
        <taxon>Chordata</taxon>
        <taxon>Craniata</taxon>
        <taxon>Vertebrata</taxon>
        <taxon>Euteleostomi</taxon>
        <taxon>Amphibia</taxon>
        <taxon>Batrachia</taxon>
        <taxon>Caudata</taxon>
        <taxon>Salamandroidea</taxon>
        <taxon>Salamandridae</taxon>
        <taxon>Pleurodelinae</taxon>
        <taxon>Pleurodeles</taxon>
    </lineage>
</organism>
<gene>
    <name evidence="2" type="ORF">NDU88_004794</name>
</gene>
<accession>A0AAV7MY88</accession>
<comment type="caution">
    <text evidence="2">The sequence shown here is derived from an EMBL/GenBank/DDBJ whole genome shotgun (WGS) entry which is preliminary data.</text>
</comment>
<dbReference type="AlphaFoldDB" id="A0AAV7MY88"/>
<evidence type="ECO:0000313" key="2">
    <source>
        <dbReference type="EMBL" id="KAJ1107404.1"/>
    </source>
</evidence>
<evidence type="ECO:0000256" key="1">
    <source>
        <dbReference type="SAM" id="MobiDB-lite"/>
    </source>
</evidence>
<reference evidence="2" key="1">
    <citation type="journal article" date="2022" name="bioRxiv">
        <title>Sequencing and chromosome-scale assembly of the giantPleurodeles waltlgenome.</title>
        <authorList>
            <person name="Brown T."/>
            <person name="Elewa A."/>
            <person name="Iarovenko S."/>
            <person name="Subramanian E."/>
            <person name="Araus A.J."/>
            <person name="Petzold A."/>
            <person name="Susuki M."/>
            <person name="Suzuki K.-i.T."/>
            <person name="Hayashi T."/>
            <person name="Toyoda A."/>
            <person name="Oliveira C."/>
            <person name="Osipova E."/>
            <person name="Leigh N.D."/>
            <person name="Simon A."/>
            <person name="Yun M.H."/>
        </authorList>
    </citation>
    <scope>NUCLEOTIDE SEQUENCE</scope>
    <source>
        <strain evidence="2">20211129_DDA</strain>
        <tissue evidence="2">Liver</tissue>
    </source>
</reference>
<dbReference type="Proteomes" id="UP001066276">
    <property type="component" value="Chromosome 9"/>
</dbReference>
<sequence>MEEREQSGAVRLTTRESAIRDGGSSDPILSVHEMFPDSQNAISGLVAEEELDYEEDILVSGEQALAVQQATTSGRAVQGDRLSGRRGVATNLLRVAEIPWACTGSGCTEDSGFQAVMGIRRERMLQLVQQSVAPSTRKSYKQAWLDFLRLCRVPDGGCTVWIVGHSFVRWAEKQAASRHFGKQLGLDGAKIRISWVGLLKAMKMDFLRIKERWAGTHIVWTGLVPRKLADVPLQDLQRSLLLFHEVELEQENLL</sequence>
<feature type="region of interest" description="Disordered" evidence="1">
    <location>
        <begin position="1"/>
        <end position="26"/>
    </location>
</feature>
<keyword evidence="3" id="KW-1185">Reference proteome</keyword>
<protein>
    <submittedName>
        <fullName evidence="2">Uncharacterized protein</fullName>
    </submittedName>
</protein>
<dbReference type="EMBL" id="JANPWB010000013">
    <property type="protein sequence ID" value="KAJ1107404.1"/>
    <property type="molecule type" value="Genomic_DNA"/>
</dbReference>
<name>A0AAV7MY88_PLEWA</name>